<evidence type="ECO:0000256" key="2">
    <source>
        <dbReference type="ARBA" id="ARBA00013133"/>
    </source>
</evidence>
<proteinExistence type="inferred from homology"/>
<keyword evidence="5 9" id="KW-0560">Oxidoreductase</keyword>
<dbReference type="EMBL" id="ML742032">
    <property type="protein sequence ID" value="KAE8154057.1"/>
    <property type="molecule type" value="Genomic_DNA"/>
</dbReference>
<dbReference type="PANTHER" id="PTHR12918:SF1">
    <property type="entry name" value="CYSTEINE DIOXYGENASE TYPE 1"/>
    <property type="match status" value="1"/>
</dbReference>
<organism evidence="10 11">
    <name type="scientific">Aspergillus avenaceus</name>
    <dbReference type="NCBI Taxonomy" id="36643"/>
    <lineage>
        <taxon>Eukaryota</taxon>
        <taxon>Fungi</taxon>
        <taxon>Dikarya</taxon>
        <taxon>Ascomycota</taxon>
        <taxon>Pezizomycotina</taxon>
        <taxon>Eurotiomycetes</taxon>
        <taxon>Eurotiomycetidae</taxon>
        <taxon>Eurotiales</taxon>
        <taxon>Aspergillaceae</taxon>
        <taxon>Aspergillus</taxon>
        <taxon>Aspergillus subgen. Circumdati</taxon>
    </lineage>
</organism>
<keyword evidence="3 8" id="KW-0479">Metal-binding</keyword>
<dbReference type="SUPFAM" id="SSF51182">
    <property type="entry name" value="RmlC-like cupins"/>
    <property type="match status" value="1"/>
</dbReference>
<dbReference type="GO" id="GO:0008198">
    <property type="term" value="F:ferrous iron binding"/>
    <property type="evidence" value="ECO:0007669"/>
    <property type="project" value="TreeGrafter"/>
</dbReference>
<sequence length="218" mass="24050">MLASVVQLPLPQGPLCDRFILAQYALEDLVRDIKAYLGESGGIDSADVDEAHIISLARKYISNPNDWLRYFYNDPSKNYTRNAIENINRKANILLLVWNPGKGSPIHDHANAHCIMKVLAGELTETVYYPPQDGDNTPLEVKQQTRHQANAVTYISDDIGLHRVHNPSSNQVAVSLHIYTPPNAADHGYHIFDGATGKSSFVCQARAHASPEKPAGQA</sequence>
<keyword evidence="4 9" id="KW-0223">Dioxygenase</keyword>
<feature type="cross-link" description="3'-(S-cysteinyl)-tyrosine (Cys-Tyr)" evidence="7">
    <location>
        <begin position="114"/>
        <end position="179"/>
    </location>
</feature>
<evidence type="ECO:0000256" key="1">
    <source>
        <dbReference type="ARBA" id="ARBA00006622"/>
    </source>
</evidence>
<dbReference type="Pfam" id="PF05995">
    <property type="entry name" value="CDO_I"/>
    <property type="match status" value="1"/>
</dbReference>
<keyword evidence="11" id="KW-1185">Reference proteome</keyword>
<keyword evidence="7" id="KW-0883">Thioether bond</keyword>
<dbReference type="GO" id="GO:0019448">
    <property type="term" value="P:L-cysteine catabolic process"/>
    <property type="evidence" value="ECO:0007669"/>
    <property type="project" value="TreeGrafter"/>
</dbReference>
<evidence type="ECO:0000256" key="9">
    <source>
        <dbReference type="RuleBase" id="RU366010"/>
    </source>
</evidence>
<dbReference type="AlphaFoldDB" id="A0A5N6U5Y8"/>
<evidence type="ECO:0000256" key="7">
    <source>
        <dbReference type="PIRSR" id="PIRSR610300-50"/>
    </source>
</evidence>
<feature type="binding site" evidence="8">
    <location>
        <position position="109"/>
    </location>
    <ligand>
        <name>Fe cation</name>
        <dbReference type="ChEBI" id="CHEBI:24875"/>
        <note>catalytic</note>
    </ligand>
</feature>
<evidence type="ECO:0000256" key="3">
    <source>
        <dbReference type="ARBA" id="ARBA00022723"/>
    </source>
</evidence>
<keyword evidence="6 8" id="KW-0408">Iron</keyword>
<dbReference type="Proteomes" id="UP000325780">
    <property type="component" value="Unassembled WGS sequence"/>
</dbReference>
<reference evidence="10 11" key="1">
    <citation type="submission" date="2019-04" db="EMBL/GenBank/DDBJ databases">
        <title>Friends and foes A comparative genomics study of 23 Aspergillus species from section Flavi.</title>
        <authorList>
            <consortium name="DOE Joint Genome Institute"/>
            <person name="Kjaerbolling I."/>
            <person name="Vesth T."/>
            <person name="Frisvad J.C."/>
            <person name="Nybo J.L."/>
            <person name="Theobald S."/>
            <person name="Kildgaard S."/>
            <person name="Isbrandt T."/>
            <person name="Kuo A."/>
            <person name="Sato A."/>
            <person name="Lyhne E.K."/>
            <person name="Kogle M.E."/>
            <person name="Wiebenga A."/>
            <person name="Kun R.S."/>
            <person name="Lubbers R.J."/>
            <person name="Makela M.R."/>
            <person name="Barry K."/>
            <person name="Chovatia M."/>
            <person name="Clum A."/>
            <person name="Daum C."/>
            <person name="Haridas S."/>
            <person name="He G."/>
            <person name="LaButti K."/>
            <person name="Lipzen A."/>
            <person name="Mondo S."/>
            <person name="Riley R."/>
            <person name="Salamov A."/>
            <person name="Simmons B.A."/>
            <person name="Magnuson J.K."/>
            <person name="Henrissat B."/>
            <person name="Mortensen U.H."/>
            <person name="Larsen T.O."/>
            <person name="Devries R.P."/>
            <person name="Grigoriev I.V."/>
            <person name="Machida M."/>
            <person name="Baker S.E."/>
            <person name="Andersen M.R."/>
        </authorList>
    </citation>
    <scope>NUCLEOTIDE SEQUENCE [LARGE SCALE GENOMIC DNA]</scope>
    <source>
        <strain evidence="10 11">IBT 18842</strain>
    </source>
</reference>
<comment type="similarity">
    <text evidence="1 9">Belongs to the cysteine dioxygenase family.</text>
</comment>
<gene>
    <name evidence="10" type="ORF">BDV25DRAFT_1242</name>
</gene>
<evidence type="ECO:0000256" key="4">
    <source>
        <dbReference type="ARBA" id="ARBA00022964"/>
    </source>
</evidence>
<evidence type="ECO:0000256" key="5">
    <source>
        <dbReference type="ARBA" id="ARBA00023002"/>
    </source>
</evidence>
<dbReference type="InterPro" id="IPR011051">
    <property type="entry name" value="RmlC_Cupin_sf"/>
</dbReference>
<dbReference type="PANTHER" id="PTHR12918">
    <property type="entry name" value="CYSTEINE DIOXYGENASE"/>
    <property type="match status" value="1"/>
</dbReference>
<dbReference type="GO" id="GO:0017172">
    <property type="term" value="F:cysteine dioxygenase activity"/>
    <property type="evidence" value="ECO:0007669"/>
    <property type="project" value="UniProtKB-UniRule"/>
</dbReference>
<name>A0A5N6U5Y8_ASPAV</name>
<feature type="binding site" evidence="8">
    <location>
        <position position="107"/>
    </location>
    <ligand>
        <name>Fe cation</name>
        <dbReference type="ChEBI" id="CHEBI:24875"/>
        <note>catalytic</note>
    </ligand>
</feature>
<dbReference type="OrthoDB" id="543511at2759"/>
<evidence type="ECO:0000313" key="10">
    <source>
        <dbReference type="EMBL" id="KAE8154057.1"/>
    </source>
</evidence>
<evidence type="ECO:0000256" key="8">
    <source>
        <dbReference type="PIRSR" id="PIRSR610300-51"/>
    </source>
</evidence>
<comment type="catalytic activity">
    <reaction evidence="9">
        <text>L-cysteine + O2 = 3-sulfino-L-alanine + H(+)</text>
        <dbReference type="Rhea" id="RHEA:20441"/>
        <dbReference type="ChEBI" id="CHEBI:15378"/>
        <dbReference type="ChEBI" id="CHEBI:15379"/>
        <dbReference type="ChEBI" id="CHEBI:35235"/>
        <dbReference type="ChEBI" id="CHEBI:61085"/>
        <dbReference type="EC" id="1.13.11.20"/>
    </reaction>
</comment>
<comment type="cofactor">
    <cofactor evidence="9">
        <name>Fe cation</name>
        <dbReference type="ChEBI" id="CHEBI:24875"/>
    </cofactor>
    <text evidence="9">Binds 1 Fe cation per subunit.</text>
</comment>
<accession>A0A5N6U5Y8</accession>
<feature type="binding site" evidence="8">
    <location>
        <position position="162"/>
    </location>
    <ligand>
        <name>Fe cation</name>
        <dbReference type="ChEBI" id="CHEBI:24875"/>
        <note>catalytic</note>
    </ligand>
</feature>
<dbReference type="CDD" id="cd10548">
    <property type="entry name" value="cupin_CDO"/>
    <property type="match status" value="1"/>
</dbReference>
<protein>
    <recommendedName>
        <fullName evidence="2 9">Cysteine dioxygenase</fullName>
        <ecNumber evidence="2 9">1.13.11.20</ecNumber>
    </recommendedName>
</protein>
<dbReference type="EC" id="1.13.11.20" evidence="2 9"/>
<dbReference type="InterPro" id="IPR010300">
    <property type="entry name" value="CDO_1"/>
</dbReference>
<evidence type="ECO:0000256" key="6">
    <source>
        <dbReference type="ARBA" id="ARBA00023004"/>
    </source>
</evidence>
<dbReference type="Gene3D" id="2.60.120.10">
    <property type="entry name" value="Jelly Rolls"/>
    <property type="match status" value="1"/>
</dbReference>
<dbReference type="InterPro" id="IPR014710">
    <property type="entry name" value="RmlC-like_jellyroll"/>
</dbReference>
<evidence type="ECO:0000313" key="11">
    <source>
        <dbReference type="Proteomes" id="UP000325780"/>
    </source>
</evidence>